<dbReference type="Gene3D" id="3.40.1160.10">
    <property type="entry name" value="Acetylglutamate kinase-like"/>
    <property type="match status" value="1"/>
</dbReference>
<keyword evidence="14" id="KW-1185">Reference proteome</keyword>
<dbReference type="RefSeq" id="WP_110270922.1">
    <property type="nucleotide sequence ID" value="NZ_CP029289.2"/>
</dbReference>
<keyword evidence="7 11" id="KW-0418">Kinase</keyword>
<dbReference type="GeneID" id="36832681"/>
<dbReference type="PANTHER" id="PTHR42833">
    <property type="entry name" value="URIDYLATE KINASE"/>
    <property type="match status" value="1"/>
</dbReference>
<evidence type="ECO:0000313" key="13">
    <source>
        <dbReference type="EMBL" id="AWR95041.1"/>
    </source>
</evidence>
<dbReference type="PIRSF" id="PIRSF005650">
    <property type="entry name" value="Uridylate_kin"/>
    <property type="match status" value="1"/>
</dbReference>
<feature type="binding site" evidence="11">
    <location>
        <position position="139"/>
    </location>
    <ligand>
        <name>ATP</name>
        <dbReference type="ChEBI" id="CHEBI:30616"/>
    </ligand>
</feature>
<dbReference type="EC" id="2.7.4.22" evidence="11"/>
<name>A0A2U9IG74_9CREN</name>
<evidence type="ECO:0000256" key="11">
    <source>
        <dbReference type="HAMAP-Rule" id="MF_01220"/>
    </source>
</evidence>
<dbReference type="InterPro" id="IPR001048">
    <property type="entry name" value="Asp/Glu/Uridylate_kinase"/>
</dbReference>
<comment type="activity regulation">
    <text evidence="11">Inhibited by UTP.</text>
</comment>
<feature type="binding site" evidence="11">
    <location>
        <begin position="6"/>
        <end position="10"/>
    </location>
    <ligand>
        <name>ATP</name>
        <dbReference type="ChEBI" id="CHEBI:30616"/>
    </ligand>
</feature>
<evidence type="ECO:0000256" key="6">
    <source>
        <dbReference type="ARBA" id="ARBA00022741"/>
    </source>
</evidence>
<dbReference type="NCBIfam" id="TIGR02076">
    <property type="entry name" value="pyrH_arch"/>
    <property type="match status" value="1"/>
</dbReference>
<feature type="binding site" evidence="11">
    <location>
        <position position="65"/>
    </location>
    <ligand>
        <name>UMP</name>
        <dbReference type="ChEBI" id="CHEBI:57865"/>
    </ligand>
</feature>
<feature type="binding site" evidence="11">
    <location>
        <position position="148"/>
    </location>
    <ligand>
        <name>ATP</name>
        <dbReference type="ChEBI" id="CHEBI:30616"/>
    </ligand>
</feature>
<dbReference type="SUPFAM" id="SSF53633">
    <property type="entry name" value="Carbamate kinase-like"/>
    <property type="match status" value="1"/>
</dbReference>
<dbReference type="CDD" id="cd04253">
    <property type="entry name" value="AAK_UMPK-PyrH-Pf"/>
    <property type="match status" value="1"/>
</dbReference>
<dbReference type="HAMAP" id="MF_01220_A">
    <property type="entry name" value="PyrH_A"/>
    <property type="match status" value="1"/>
</dbReference>
<comment type="catalytic activity">
    <reaction evidence="10 11">
        <text>UMP + ATP = UDP + ADP</text>
        <dbReference type="Rhea" id="RHEA:24400"/>
        <dbReference type="ChEBI" id="CHEBI:30616"/>
        <dbReference type="ChEBI" id="CHEBI:57865"/>
        <dbReference type="ChEBI" id="CHEBI:58223"/>
        <dbReference type="ChEBI" id="CHEBI:456216"/>
        <dbReference type="EC" id="2.7.4.22"/>
    </reaction>
</comment>
<feature type="binding site" evidence="11">
    <location>
        <position position="145"/>
    </location>
    <ligand>
        <name>ATP</name>
        <dbReference type="ChEBI" id="CHEBI:30616"/>
    </ligand>
</feature>
<comment type="similarity">
    <text evidence="3 11">Belongs to the UMP kinase family.</text>
</comment>
<dbReference type="UniPathway" id="UPA00159">
    <property type="reaction ID" value="UER00275"/>
</dbReference>
<dbReference type="Proteomes" id="UP000248044">
    <property type="component" value="Chromosome"/>
</dbReference>
<gene>
    <name evidence="11" type="primary">pyrH</name>
    <name evidence="13" type="ORF">DFR85_10955</name>
</gene>
<dbReference type="KEGG" id="abri:DFR85_10955"/>
<dbReference type="OrthoDB" id="372251at2157"/>
<dbReference type="EMBL" id="CP029289">
    <property type="protein sequence ID" value="AWR95041.1"/>
    <property type="molecule type" value="Genomic_DNA"/>
</dbReference>
<sequence length="226" mass="24930">MNLILKISGKFFDEEDAEKLKTLKNTVNELTNEGYRVGIVTGGGRTARKYINIARQMGSNEAFLDLLGIWASRLNAYLVIFSLSDLAYMKVPESLEEFTQAWSYGKIVVSGGFQPGQSTAAVAALTAEASNSKLLIVATNVDGVYEKDPRIYSDAKLISKLTTTQLRKILETSQSVNAGTYELLDPLAIKIIERSKIKVIVTNYNKLSRLTEIIKGEEIASIVEPE</sequence>
<dbReference type="GO" id="GO:0044210">
    <property type="term" value="P:'de novo' CTP biosynthetic process"/>
    <property type="evidence" value="ECO:0007669"/>
    <property type="project" value="UniProtKB-UniRule"/>
</dbReference>
<dbReference type="InterPro" id="IPR011817">
    <property type="entry name" value="Uridylate_kinase"/>
</dbReference>
<keyword evidence="8 11" id="KW-0067">ATP-binding</keyword>
<dbReference type="FunFam" id="3.40.1160.10:FF:000030">
    <property type="entry name" value="Uridylate kinase"/>
    <property type="match status" value="1"/>
</dbReference>
<dbReference type="PANTHER" id="PTHR42833:SF4">
    <property type="entry name" value="URIDYLATE KINASE PUMPKIN, CHLOROPLASTIC"/>
    <property type="match status" value="1"/>
</dbReference>
<keyword evidence="5 11" id="KW-0808">Transferase</keyword>
<evidence type="ECO:0000313" key="14">
    <source>
        <dbReference type="Proteomes" id="UP000248044"/>
    </source>
</evidence>
<comment type="subcellular location">
    <subcellularLocation>
        <location evidence="1 11">Cytoplasm</location>
    </subcellularLocation>
</comment>
<dbReference type="Pfam" id="PF00696">
    <property type="entry name" value="AA_kinase"/>
    <property type="match status" value="1"/>
</dbReference>
<feature type="binding site" evidence="11">
    <location>
        <position position="140"/>
    </location>
    <ligand>
        <name>ATP</name>
        <dbReference type="ChEBI" id="CHEBI:30616"/>
    </ligand>
</feature>
<evidence type="ECO:0000259" key="12">
    <source>
        <dbReference type="Pfam" id="PF00696"/>
    </source>
</evidence>
<dbReference type="InterPro" id="IPR011818">
    <property type="entry name" value="Uridylate_kinase_arch/spir"/>
</dbReference>
<evidence type="ECO:0000256" key="8">
    <source>
        <dbReference type="ARBA" id="ARBA00022840"/>
    </source>
</evidence>
<dbReference type="GO" id="GO:0005524">
    <property type="term" value="F:ATP binding"/>
    <property type="evidence" value="ECO:0007669"/>
    <property type="project" value="UniProtKB-KW"/>
</dbReference>
<feature type="binding site" evidence="11">
    <location>
        <position position="43"/>
    </location>
    <ligand>
        <name>UMP</name>
        <dbReference type="ChEBI" id="CHEBI:57865"/>
    </ligand>
</feature>
<evidence type="ECO:0000256" key="5">
    <source>
        <dbReference type="ARBA" id="ARBA00022679"/>
    </source>
</evidence>
<dbReference type="GO" id="GO:0005737">
    <property type="term" value="C:cytoplasm"/>
    <property type="evidence" value="ECO:0007669"/>
    <property type="project" value="UniProtKB-SubCell"/>
</dbReference>
<evidence type="ECO:0000256" key="7">
    <source>
        <dbReference type="ARBA" id="ARBA00022777"/>
    </source>
</evidence>
<feature type="binding site" evidence="11">
    <location>
        <position position="48"/>
    </location>
    <ligand>
        <name>ATP</name>
        <dbReference type="ChEBI" id="CHEBI:30616"/>
    </ligand>
</feature>
<protein>
    <recommendedName>
        <fullName evidence="11">Uridylate kinase</fullName>
        <shortName evidence="11">UK</shortName>
        <ecNumber evidence="11">2.7.4.22</ecNumber>
    </recommendedName>
    <alternativeName>
        <fullName evidence="11">Uridine monophosphate kinase</fullName>
        <shortName evidence="11">UMP kinase</shortName>
        <shortName evidence="11">UMPK</shortName>
    </alternativeName>
</protein>
<keyword evidence="9 11" id="KW-0665">Pyrimidine biosynthesis</keyword>
<feature type="binding site" evidence="11">
    <location>
        <begin position="113"/>
        <end position="119"/>
    </location>
    <ligand>
        <name>UMP</name>
        <dbReference type="ChEBI" id="CHEBI:57865"/>
    </ligand>
</feature>
<evidence type="ECO:0000256" key="10">
    <source>
        <dbReference type="ARBA" id="ARBA00047767"/>
    </source>
</evidence>
<proteinExistence type="inferred from homology"/>
<evidence type="ECO:0000256" key="2">
    <source>
        <dbReference type="ARBA" id="ARBA00004791"/>
    </source>
</evidence>
<comment type="pathway">
    <text evidence="2 11">Pyrimidine metabolism; CTP biosynthesis via de novo pathway; UDP from UMP (UMPK route): step 1/1.</text>
</comment>
<organism evidence="13 14">
    <name type="scientific">Acidianus brierleyi</name>
    <dbReference type="NCBI Taxonomy" id="41673"/>
    <lineage>
        <taxon>Archaea</taxon>
        <taxon>Thermoproteota</taxon>
        <taxon>Thermoprotei</taxon>
        <taxon>Sulfolobales</taxon>
        <taxon>Sulfolobaceae</taxon>
        <taxon>Acidianus</taxon>
    </lineage>
</organism>
<comment type="subunit">
    <text evidence="11">Homohexamer.</text>
</comment>
<keyword evidence="6 11" id="KW-0547">Nucleotide-binding</keyword>
<evidence type="ECO:0000256" key="4">
    <source>
        <dbReference type="ARBA" id="ARBA00022490"/>
    </source>
</evidence>
<comment type="function">
    <text evidence="11">Catalyzes the reversible phosphorylation of UMP to UDP.</text>
</comment>
<reference evidence="13 14" key="1">
    <citation type="submission" date="2018-05" db="EMBL/GenBank/DDBJ databases">
        <title>Complete Genome Sequences of Extremely Thermoacidophilic, Metal-Mobilizing Type-Strain Members of the Archaeal Family Sulfolobaceae: Acidianus brierleyi DSM-1651T, Acidianus sulfidivorans DSM-18786T, Metallosphaera hakonensis DSM-7519T, and Metallosphaera prunae DSM-10039T.</title>
        <authorList>
            <person name="Counts J.A."/>
            <person name="Kelly R.M."/>
        </authorList>
    </citation>
    <scope>NUCLEOTIDE SEQUENCE [LARGE SCALE GENOMIC DNA]</scope>
    <source>
        <strain evidence="13 14">DSM 1651</strain>
    </source>
</reference>
<feature type="domain" description="Aspartate/glutamate/uridylate kinase" evidence="12">
    <location>
        <begin position="3"/>
        <end position="203"/>
    </location>
</feature>
<dbReference type="AlphaFoldDB" id="A0A2U9IG74"/>
<evidence type="ECO:0000256" key="3">
    <source>
        <dbReference type="ARBA" id="ARBA00007614"/>
    </source>
</evidence>
<keyword evidence="4 11" id="KW-0963">Cytoplasm</keyword>
<accession>A0A2U9IG74</accession>
<dbReference type="GO" id="GO:0006225">
    <property type="term" value="P:UDP biosynthetic process"/>
    <property type="evidence" value="ECO:0007669"/>
    <property type="project" value="TreeGrafter"/>
</dbReference>
<evidence type="ECO:0000256" key="1">
    <source>
        <dbReference type="ARBA" id="ARBA00004496"/>
    </source>
</evidence>
<feature type="binding site" evidence="11">
    <location>
        <position position="44"/>
    </location>
    <ligand>
        <name>ATP</name>
        <dbReference type="ChEBI" id="CHEBI:30616"/>
    </ligand>
</feature>
<dbReference type="InterPro" id="IPR036393">
    <property type="entry name" value="AceGlu_kinase-like_sf"/>
</dbReference>
<evidence type="ECO:0000256" key="9">
    <source>
        <dbReference type="ARBA" id="ARBA00022975"/>
    </source>
</evidence>
<dbReference type="GO" id="GO:0033862">
    <property type="term" value="F:UMP kinase activity"/>
    <property type="evidence" value="ECO:0007669"/>
    <property type="project" value="UniProtKB-EC"/>
</dbReference>